<dbReference type="PANTHER" id="PTHR23135">
    <property type="entry name" value="MUR LIGASE FAMILY MEMBER"/>
    <property type="match status" value="1"/>
</dbReference>
<gene>
    <name evidence="7" type="primary">murE</name>
    <name evidence="12" type="ORF">HZA61_15130</name>
</gene>
<keyword evidence="7" id="KW-0067">ATP-binding</keyword>
<name>A0A933SDZ9_UNCEI</name>
<feature type="domain" description="Mur ligase central" evidence="11">
    <location>
        <begin position="112"/>
        <end position="319"/>
    </location>
</feature>
<dbReference type="InterPro" id="IPR000713">
    <property type="entry name" value="Mur_ligase_N"/>
</dbReference>
<feature type="binding site" evidence="7">
    <location>
        <position position="32"/>
    </location>
    <ligand>
        <name>UDP-N-acetyl-alpha-D-muramoyl-L-alanyl-D-glutamate</name>
        <dbReference type="ChEBI" id="CHEBI:83900"/>
    </ligand>
</feature>
<keyword evidence="6 7" id="KW-0961">Cell wall biogenesis/degradation</keyword>
<keyword evidence="5 7" id="KW-0131">Cell cycle</keyword>
<dbReference type="EMBL" id="JACRIW010000110">
    <property type="protein sequence ID" value="MBI5170821.1"/>
    <property type="molecule type" value="Genomic_DNA"/>
</dbReference>
<evidence type="ECO:0000256" key="5">
    <source>
        <dbReference type="ARBA" id="ARBA00023306"/>
    </source>
</evidence>
<dbReference type="Pfam" id="PF08245">
    <property type="entry name" value="Mur_ligase_M"/>
    <property type="match status" value="1"/>
</dbReference>
<dbReference type="Gene3D" id="3.40.1190.10">
    <property type="entry name" value="Mur-like, catalytic domain"/>
    <property type="match status" value="1"/>
</dbReference>
<dbReference type="PANTHER" id="PTHR23135:SF4">
    <property type="entry name" value="UDP-N-ACETYLMURAMOYL-L-ALANYL-D-GLUTAMATE--2,6-DIAMINOPIMELATE LIGASE MURE HOMOLOG, CHLOROPLASTIC"/>
    <property type="match status" value="1"/>
</dbReference>
<comment type="pathway">
    <text evidence="7 8">Cell wall biogenesis; peptidoglycan biosynthesis.</text>
</comment>
<dbReference type="InterPro" id="IPR036565">
    <property type="entry name" value="Mur-like_cat_sf"/>
</dbReference>
<comment type="catalytic activity">
    <reaction evidence="7">
        <text>UDP-N-acetyl-alpha-D-muramoyl-L-alanyl-D-glutamate + meso-2,6-diaminopimelate + ATP = UDP-N-acetyl-alpha-D-muramoyl-L-alanyl-gamma-D-glutamyl-meso-2,6-diaminopimelate + ADP + phosphate + H(+)</text>
        <dbReference type="Rhea" id="RHEA:23676"/>
        <dbReference type="ChEBI" id="CHEBI:15378"/>
        <dbReference type="ChEBI" id="CHEBI:30616"/>
        <dbReference type="ChEBI" id="CHEBI:43474"/>
        <dbReference type="ChEBI" id="CHEBI:57791"/>
        <dbReference type="ChEBI" id="CHEBI:83900"/>
        <dbReference type="ChEBI" id="CHEBI:83905"/>
        <dbReference type="ChEBI" id="CHEBI:456216"/>
        <dbReference type="EC" id="6.3.2.13"/>
    </reaction>
</comment>
<dbReference type="Gene3D" id="3.40.1390.10">
    <property type="entry name" value="MurE/MurF, N-terminal domain"/>
    <property type="match status" value="1"/>
</dbReference>
<dbReference type="InterPro" id="IPR013221">
    <property type="entry name" value="Mur_ligase_cen"/>
</dbReference>
<dbReference type="Pfam" id="PF01225">
    <property type="entry name" value="Mur_ligase"/>
    <property type="match status" value="1"/>
</dbReference>
<reference evidence="12" key="1">
    <citation type="submission" date="2020-07" db="EMBL/GenBank/DDBJ databases">
        <title>Huge and variable diversity of episymbiotic CPR bacteria and DPANN archaea in groundwater ecosystems.</title>
        <authorList>
            <person name="He C.Y."/>
            <person name="Keren R."/>
            <person name="Whittaker M."/>
            <person name="Farag I.F."/>
            <person name="Doudna J."/>
            <person name="Cate J.H.D."/>
            <person name="Banfield J.F."/>
        </authorList>
    </citation>
    <scope>NUCLEOTIDE SEQUENCE</scope>
    <source>
        <strain evidence="12">NC_groundwater_1813_Pr3_B-0.1um_71_17</strain>
    </source>
</reference>
<dbReference type="Pfam" id="PF02875">
    <property type="entry name" value="Mur_ligase_C"/>
    <property type="match status" value="1"/>
</dbReference>
<keyword evidence="7" id="KW-0547">Nucleotide-binding</keyword>
<dbReference type="SUPFAM" id="SSF53623">
    <property type="entry name" value="MurD-like peptide ligases, catalytic domain"/>
    <property type="match status" value="1"/>
</dbReference>
<feature type="binding site" evidence="7">
    <location>
        <position position="183"/>
    </location>
    <ligand>
        <name>UDP-N-acetyl-alpha-D-muramoyl-L-alanyl-D-glutamate</name>
        <dbReference type="ChEBI" id="CHEBI:83900"/>
    </ligand>
</feature>
<feature type="domain" description="Mur ligase N-terminal catalytic" evidence="9">
    <location>
        <begin position="27"/>
        <end position="95"/>
    </location>
</feature>
<accession>A0A933SDZ9</accession>
<feature type="modified residue" description="N6-carboxylysine" evidence="7">
    <location>
        <position position="223"/>
    </location>
</feature>
<evidence type="ECO:0000256" key="6">
    <source>
        <dbReference type="ARBA" id="ARBA00023316"/>
    </source>
</evidence>
<evidence type="ECO:0000256" key="4">
    <source>
        <dbReference type="ARBA" id="ARBA00022984"/>
    </source>
</evidence>
<comment type="similarity">
    <text evidence="1 7">Belongs to the MurCDEF family. MurE subfamily.</text>
</comment>
<feature type="binding site" evidence="7">
    <location>
        <begin position="114"/>
        <end position="120"/>
    </location>
    <ligand>
        <name>ATP</name>
        <dbReference type="ChEBI" id="CHEBI:30616"/>
    </ligand>
</feature>
<comment type="function">
    <text evidence="7">Catalyzes the addition of meso-diaminopimelic acid to the nucleotide precursor UDP-N-acetylmuramoyl-L-alanyl-D-glutamate (UMAG) in the biosynthesis of bacterial cell-wall peptidoglycan.</text>
</comment>
<dbReference type="InterPro" id="IPR004101">
    <property type="entry name" value="Mur_ligase_C"/>
</dbReference>
<comment type="PTM">
    <text evidence="7">Carboxylation is probably crucial for Mg(2+) binding and, consequently, for the gamma-phosphate positioning of ATP.</text>
</comment>
<evidence type="ECO:0000256" key="3">
    <source>
        <dbReference type="ARBA" id="ARBA00022960"/>
    </source>
</evidence>
<dbReference type="InterPro" id="IPR035911">
    <property type="entry name" value="MurE/MurF_N"/>
</dbReference>
<dbReference type="AlphaFoldDB" id="A0A933SDZ9"/>
<feature type="binding site" evidence="7">
    <location>
        <position position="390"/>
    </location>
    <ligand>
        <name>meso-2,6-diaminopimelate</name>
        <dbReference type="ChEBI" id="CHEBI:57791"/>
    </ligand>
</feature>
<dbReference type="Proteomes" id="UP000696931">
    <property type="component" value="Unassembled WGS sequence"/>
</dbReference>
<evidence type="ECO:0000259" key="11">
    <source>
        <dbReference type="Pfam" id="PF08245"/>
    </source>
</evidence>
<feature type="domain" description="Mur ligase C-terminal" evidence="10">
    <location>
        <begin position="341"/>
        <end position="466"/>
    </location>
</feature>
<dbReference type="SUPFAM" id="SSF53244">
    <property type="entry name" value="MurD-like peptide ligases, peptide-binding domain"/>
    <property type="match status" value="1"/>
</dbReference>
<feature type="binding site" evidence="7">
    <location>
        <position position="464"/>
    </location>
    <ligand>
        <name>meso-2,6-diaminopimelate</name>
        <dbReference type="ChEBI" id="CHEBI:57791"/>
    </ligand>
</feature>
<keyword evidence="2 7" id="KW-0132">Cell division</keyword>
<evidence type="ECO:0000313" key="12">
    <source>
        <dbReference type="EMBL" id="MBI5170821.1"/>
    </source>
</evidence>
<keyword evidence="7 12" id="KW-0436">Ligase</keyword>
<feature type="binding site" evidence="7">
    <location>
        <position position="468"/>
    </location>
    <ligand>
        <name>meso-2,6-diaminopimelate</name>
        <dbReference type="ChEBI" id="CHEBI:57791"/>
    </ligand>
</feature>
<dbReference type="NCBIfam" id="NF001124">
    <property type="entry name" value="PRK00139.1-2"/>
    <property type="match status" value="1"/>
</dbReference>
<evidence type="ECO:0000256" key="2">
    <source>
        <dbReference type="ARBA" id="ARBA00022618"/>
    </source>
</evidence>
<dbReference type="InterPro" id="IPR005761">
    <property type="entry name" value="UDP-N-AcMur-Glu-dNH2Pim_ligase"/>
</dbReference>
<comment type="caution">
    <text evidence="7">Lacks conserved residue(s) required for the propagation of feature annotation.</text>
</comment>
<evidence type="ECO:0000313" key="13">
    <source>
        <dbReference type="Proteomes" id="UP000696931"/>
    </source>
</evidence>
<dbReference type="GO" id="GO:0005524">
    <property type="term" value="F:ATP binding"/>
    <property type="evidence" value="ECO:0007669"/>
    <property type="project" value="UniProtKB-UniRule"/>
</dbReference>
<evidence type="ECO:0000259" key="10">
    <source>
        <dbReference type="Pfam" id="PF02875"/>
    </source>
</evidence>
<dbReference type="Gene3D" id="3.90.190.20">
    <property type="entry name" value="Mur ligase, C-terminal domain"/>
    <property type="match status" value="1"/>
</dbReference>
<dbReference type="GO" id="GO:0051301">
    <property type="term" value="P:cell division"/>
    <property type="evidence" value="ECO:0007669"/>
    <property type="project" value="UniProtKB-KW"/>
</dbReference>
<sequence length="494" mass="50803">MRLRDLIAALPGAAVRGPDGAALEAPVHSLALDSRKVAPGDVFFALAGVHADGARFVADAVGAGALAVVTARGAVVPDGVTHVEVDEPRLALAQASCALHGDPSRAMRVVAVTGTNGKTTTTYLLESIYAAAGWSAGVIGTTGIRIAGESRPSAFTTPESPQLQALLAEMRARGVAAVAMEASSHALVQRRTWGLACGAAIFTNLTQDHLDYHGTMDAYLDAKLMLFDGRNGGAADGATAVVNADDGACERVCEAARTGGMRVLRYGDARVADVRLVSVRAVRTGLELCLSLAGAERAFVLPMLGRFNAHNAAGAAGAALALGLAPDAIVRGLASFGGVPGRLERVTTDEPFAVAVDYAHTPDALERALAACREHASGRVLCVFGCGGDRDRGKRPQMGAIAARLADRAWVTNDNPRSERPEDIAAEIVAGAPQGALEVTLDRRAAIASAIRAAGPGDLVLVAGKGHESTQTIGGEVLPFDDRAVAREVLGAMR</sequence>
<dbReference type="NCBIfam" id="TIGR01085">
    <property type="entry name" value="murE"/>
    <property type="match status" value="1"/>
</dbReference>
<comment type="caution">
    <text evidence="12">The sequence shown here is derived from an EMBL/GenBank/DDBJ whole genome shotgun (WGS) entry which is preliminary data.</text>
</comment>
<dbReference type="GO" id="GO:0008765">
    <property type="term" value="F:UDP-N-acetylmuramoylalanyl-D-glutamate-2,6-diaminopimelate ligase activity"/>
    <property type="evidence" value="ECO:0007669"/>
    <property type="project" value="UniProtKB-UniRule"/>
</dbReference>
<evidence type="ECO:0000256" key="8">
    <source>
        <dbReference type="RuleBase" id="RU004135"/>
    </source>
</evidence>
<keyword evidence="7" id="KW-0460">Magnesium</keyword>
<organism evidence="12 13">
    <name type="scientific">Eiseniibacteriota bacterium</name>
    <dbReference type="NCBI Taxonomy" id="2212470"/>
    <lineage>
        <taxon>Bacteria</taxon>
        <taxon>Candidatus Eiseniibacteriota</taxon>
    </lineage>
</organism>
<feature type="binding site" evidence="7">
    <location>
        <begin position="156"/>
        <end position="157"/>
    </location>
    <ligand>
        <name>UDP-N-acetyl-alpha-D-muramoyl-L-alanyl-D-glutamate</name>
        <dbReference type="ChEBI" id="CHEBI:83900"/>
    </ligand>
</feature>
<dbReference type="GO" id="GO:0008360">
    <property type="term" value="P:regulation of cell shape"/>
    <property type="evidence" value="ECO:0007669"/>
    <property type="project" value="UniProtKB-KW"/>
</dbReference>
<comment type="subcellular location">
    <subcellularLocation>
        <location evidence="7 8">Cytoplasm</location>
    </subcellularLocation>
</comment>
<dbReference type="NCBIfam" id="NF001126">
    <property type="entry name" value="PRK00139.1-4"/>
    <property type="match status" value="1"/>
</dbReference>
<dbReference type="GO" id="GO:0005737">
    <property type="term" value="C:cytoplasm"/>
    <property type="evidence" value="ECO:0007669"/>
    <property type="project" value="UniProtKB-SubCell"/>
</dbReference>
<feature type="binding site" evidence="7">
    <location>
        <position position="34"/>
    </location>
    <ligand>
        <name>UDP-N-acetyl-alpha-D-muramoyl-L-alanyl-D-glutamate</name>
        <dbReference type="ChEBI" id="CHEBI:83900"/>
    </ligand>
</feature>
<dbReference type="GO" id="GO:0071555">
    <property type="term" value="P:cell wall organization"/>
    <property type="evidence" value="ECO:0007669"/>
    <property type="project" value="UniProtKB-KW"/>
</dbReference>
<feature type="binding site" evidence="7">
    <location>
        <position position="189"/>
    </location>
    <ligand>
        <name>UDP-N-acetyl-alpha-D-muramoyl-L-alanyl-D-glutamate</name>
        <dbReference type="ChEBI" id="CHEBI:83900"/>
    </ligand>
</feature>
<dbReference type="EC" id="6.3.2.13" evidence="7"/>
<dbReference type="GO" id="GO:0000287">
    <property type="term" value="F:magnesium ion binding"/>
    <property type="evidence" value="ECO:0007669"/>
    <property type="project" value="UniProtKB-UniRule"/>
</dbReference>
<dbReference type="InterPro" id="IPR036615">
    <property type="entry name" value="Mur_ligase_C_dom_sf"/>
</dbReference>
<feature type="binding site" evidence="7">
    <location>
        <position position="191"/>
    </location>
    <ligand>
        <name>UDP-N-acetyl-alpha-D-muramoyl-L-alanyl-D-glutamate</name>
        <dbReference type="ChEBI" id="CHEBI:83900"/>
    </ligand>
</feature>
<dbReference type="HAMAP" id="MF_00208">
    <property type="entry name" value="MurE"/>
    <property type="match status" value="1"/>
</dbReference>
<feature type="short sequence motif" description="Meso-diaminopimelate recognition motif" evidence="7">
    <location>
        <begin position="414"/>
        <end position="417"/>
    </location>
</feature>
<comment type="cofactor">
    <cofactor evidence="7">
        <name>Mg(2+)</name>
        <dbReference type="ChEBI" id="CHEBI:18420"/>
    </cofactor>
</comment>
<evidence type="ECO:0000259" key="9">
    <source>
        <dbReference type="Pfam" id="PF01225"/>
    </source>
</evidence>
<evidence type="ECO:0000256" key="1">
    <source>
        <dbReference type="ARBA" id="ARBA00005898"/>
    </source>
</evidence>
<protein>
    <recommendedName>
        <fullName evidence="7">UDP-N-acetylmuramoyl-L-alanyl-D-glutamate--2,6-diaminopimelate ligase</fullName>
        <ecNumber evidence="7">6.3.2.13</ecNumber>
    </recommendedName>
    <alternativeName>
        <fullName evidence="7">Meso-A2pm-adding enzyme</fullName>
    </alternativeName>
    <alternativeName>
        <fullName evidence="7">Meso-diaminopimelate-adding enzyme</fullName>
    </alternativeName>
    <alternativeName>
        <fullName evidence="7">UDP-MurNAc-L-Ala-D-Glu:meso-diaminopimelate ligase</fullName>
    </alternativeName>
    <alternativeName>
        <fullName evidence="7">UDP-MurNAc-tripeptide synthetase</fullName>
    </alternativeName>
    <alternativeName>
        <fullName evidence="7">UDP-N-acetylmuramyl-tripeptide synthetase</fullName>
    </alternativeName>
</protein>
<keyword evidence="3 7" id="KW-0133">Cell shape</keyword>
<proteinExistence type="inferred from homology"/>
<keyword evidence="4 7" id="KW-0573">Peptidoglycan synthesis</keyword>
<feature type="binding site" evidence="7">
    <location>
        <begin position="414"/>
        <end position="417"/>
    </location>
    <ligand>
        <name>meso-2,6-diaminopimelate</name>
        <dbReference type="ChEBI" id="CHEBI:57791"/>
    </ligand>
</feature>
<dbReference type="SUPFAM" id="SSF63418">
    <property type="entry name" value="MurE/MurF N-terminal domain"/>
    <property type="match status" value="1"/>
</dbReference>
<dbReference type="GO" id="GO:0009252">
    <property type="term" value="P:peptidoglycan biosynthetic process"/>
    <property type="evidence" value="ECO:0007669"/>
    <property type="project" value="UniProtKB-UniRule"/>
</dbReference>
<evidence type="ECO:0000256" key="7">
    <source>
        <dbReference type="HAMAP-Rule" id="MF_00208"/>
    </source>
</evidence>
<keyword evidence="7" id="KW-0963">Cytoplasm</keyword>